<evidence type="ECO:0000313" key="1">
    <source>
        <dbReference type="EMBL" id="KKR71343.1"/>
    </source>
</evidence>
<comment type="caution">
    <text evidence="1">The sequence shown here is derived from an EMBL/GenBank/DDBJ whole genome shotgun (WGS) entry which is preliminary data.</text>
</comment>
<proteinExistence type="predicted"/>
<dbReference type="AlphaFoldDB" id="A0A0G0T2R5"/>
<dbReference type="Proteomes" id="UP000034562">
    <property type="component" value="Unassembled WGS sequence"/>
</dbReference>
<accession>A0A0G0T2R5</accession>
<dbReference type="EMBL" id="LBZK01000002">
    <property type="protein sequence ID" value="KKR71343.1"/>
    <property type="molecule type" value="Genomic_DNA"/>
</dbReference>
<evidence type="ECO:0000313" key="2">
    <source>
        <dbReference type="Proteomes" id="UP000034562"/>
    </source>
</evidence>
<reference evidence="1 2" key="1">
    <citation type="journal article" date="2015" name="Nature">
        <title>rRNA introns, odd ribosomes, and small enigmatic genomes across a large radiation of phyla.</title>
        <authorList>
            <person name="Brown C.T."/>
            <person name="Hug L.A."/>
            <person name="Thomas B.C."/>
            <person name="Sharon I."/>
            <person name="Castelle C.J."/>
            <person name="Singh A."/>
            <person name="Wilkins M.J."/>
            <person name="Williams K.H."/>
            <person name="Banfield J.F."/>
        </authorList>
    </citation>
    <scope>NUCLEOTIDE SEQUENCE [LARGE SCALE GENOMIC DNA]</scope>
</reference>
<name>A0A0G0T2R5_9BACT</name>
<sequence length="73" mass="8257">MTKRGFSIDYGADPKDPNYAKIGNFEDRNDGKYQWQVRNKKVVLVKVQNNISGPLPVMTSCGGRHTTLRRGCE</sequence>
<organism evidence="1 2">
    <name type="scientific">Candidatus Woesebacteria bacterium GW2011_GWA2_40_7b</name>
    <dbReference type="NCBI Taxonomy" id="1618563"/>
    <lineage>
        <taxon>Bacteria</taxon>
        <taxon>Candidatus Woeseibacteriota</taxon>
    </lineage>
</organism>
<protein>
    <submittedName>
        <fullName evidence="1">Uncharacterized protein</fullName>
    </submittedName>
</protein>
<gene>
    <name evidence="1" type="ORF">UU12_C0002G0001</name>
</gene>